<protein>
    <submittedName>
        <fullName evidence="1">Uncharacterized protein</fullName>
    </submittedName>
</protein>
<dbReference type="EMBL" id="RJVO01000001">
    <property type="protein sequence ID" value="ROH93540.1"/>
    <property type="molecule type" value="Genomic_DNA"/>
</dbReference>
<evidence type="ECO:0000313" key="2">
    <source>
        <dbReference type="Proteomes" id="UP000282106"/>
    </source>
</evidence>
<evidence type="ECO:0000313" key="1">
    <source>
        <dbReference type="EMBL" id="ROH93540.1"/>
    </source>
</evidence>
<sequence length="195" mass="21767">MGLAAGGPAAGTSPGRLEISLRSIHQLFNSLDPSPFYERDLDSHAENYLVSWAQELPPRATLSLCLRLSEPPPALDGPQWIEAAVQHYFAERERLKRAELRGLLRQGRTSLGIGLLFLTACLLLSQWSQALLPSGVMASLLRESFLVGGWVAMWRPMQIYLYDWWPLGQQALLYRRMSRMPVTLRLAPPASSTPA</sequence>
<dbReference type="Proteomes" id="UP000282106">
    <property type="component" value="Unassembled WGS sequence"/>
</dbReference>
<dbReference type="RefSeq" id="WP_123210395.1">
    <property type="nucleotide sequence ID" value="NZ_RJVO01000001.1"/>
</dbReference>
<keyword evidence="2" id="KW-1185">Reference proteome</keyword>
<dbReference type="AlphaFoldDB" id="A0A3N0VLC8"/>
<proteinExistence type="predicted"/>
<comment type="caution">
    <text evidence="1">The sequence shown here is derived from an EMBL/GenBank/DDBJ whole genome shotgun (WGS) entry which is preliminary data.</text>
</comment>
<organism evidence="1 2">
    <name type="scientific">Stagnimonas aquatica</name>
    <dbReference type="NCBI Taxonomy" id="2689987"/>
    <lineage>
        <taxon>Bacteria</taxon>
        <taxon>Pseudomonadati</taxon>
        <taxon>Pseudomonadota</taxon>
        <taxon>Gammaproteobacteria</taxon>
        <taxon>Nevskiales</taxon>
        <taxon>Nevskiaceae</taxon>
        <taxon>Stagnimonas</taxon>
    </lineage>
</organism>
<name>A0A3N0VLC8_9GAMM</name>
<accession>A0A3N0VLC8</accession>
<dbReference type="InParanoid" id="A0A3N0VLC8"/>
<gene>
    <name evidence="1" type="ORF">ED208_03200</name>
</gene>
<reference evidence="1 2" key="1">
    <citation type="submission" date="2018-10" db="EMBL/GenBank/DDBJ databases">
        <authorList>
            <person name="Chen W.-M."/>
        </authorList>
    </citation>
    <scope>NUCLEOTIDE SEQUENCE [LARGE SCALE GENOMIC DNA]</scope>
    <source>
        <strain evidence="1 2">THS-13</strain>
    </source>
</reference>